<evidence type="ECO:0000256" key="2">
    <source>
        <dbReference type="ARBA" id="ARBA00010008"/>
    </source>
</evidence>
<dbReference type="PANTHER" id="PTHR13693">
    <property type="entry name" value="CLASS II AMINOTRANSFERASE/8-AMINO-7-OXONONANOATE SYNTHASE"/>
    <property type="match status" value="1"/>
</dbReference>
<sequence length="379" mass="41905">MSNSLTHKLQQKLAEREAHGNLRQLKTTAGLIDFCSNDYLGLARSEKLRALIHEYEDKYKYMPMGATGSRLLSGNHTLFEELEATIAQYHHGETALLFNSGYAANVGLLSALPQRGDTIFYDEAIHASIKDGMRLSFAKSYSFKHNNLEDLRRKLNHATGSVFVVVESVYSMDGDKAPLMELVQLCEELSIALIVDEAHAVGLYGPKGEGLTVALGLEDKVFAQVITYGKAMGSHGAAVVGPKVLSDYLINFSRAFIYTTGLPTHALITLQCAYKLLPELEIERQHVKALASRLLEQLNKVKGIRCAPDESVILSVFLEQGDVKKLKELAFYLQQNGFDVRPVLSPTVPQGQERLRVIVHAYNTEEEIEGLVQAIAKGT</sequence>
<dbReference type="Gene3D" id="3.90.1150.10">
    <property type="entry name" value="Aspartate Aminotransferase, domain 1"/>
    <property type="match status" value="1"/>
</dbReference>
<name>A0ABS7CVM1_9BACT</name>
<dbReference type="InterPro" id="IPR015421">
    <property type="entry name" value="PyrdxlP-dep_Trfase_major"/>
</dbReference>
<dbReference type="Pfam" id="PF00155">
    <property type="entry name" value="Aminotran_1_2"/>
    <property type="match status" value="1"/>
</dbReference>
<reference evidence="6 7" key="1">
    <citation type="journal article" date="2016" name="Int. J. Syst. Evol. Microbiol.">
        <title>Pontibacter aydingkolensis sp. nov., isolated from soil of a salt lake.</title>
        <authorList>
            <person name="Osman G."/>
            <person name="Zhang T."/>
            <person name="Lou K."/>
            <person name="Gao Y."/>
            <person name="Chang W."/>
            <person name="Lin Q."/>
            <person name="Yang H.M."/>
            <person name="Huo X.D."/>
            <person name="Wang N."/>
        </authorList>
    </citation>
    <scope>NUCLEOTIDE SEQUENCE [LARGE SCALE GENOMIC DNA]</scope>
    <source>
        <strain evidence="6 7">KACC 19255</strain>
    </source>
</reference>
<keyword evidence="7" id="KW-1185">Reference proteome</keyword>
<proteinExistence type="inferred from homology"/>
<gene>
    <name evidence="6" type="ORF">K0O23_10740</name>
</gene>
<protein>
    <submittedName>
        <fullName evidence="6">8-amino-7-oxononanoate synthase</fullName>
    </submittedName>
</protein>
<keyword evidence="3" id="KW-0808">Transferase</keyword>
<keyword evidence="4" id="KW-0663">Pyridoxal phosphate</keyword>
<dbReference type="Proteomes" id="UP000813018">
    <property type="component" value="Unassembled WGS sequence"/>
</dbReference>
<feature type="domain" description="Aminotransferase class I/classII large" evidence="5">
    <location>
        <begin position="31"/>
        <end position="375"/>
    </location>
</feature>
<comment type="similarity">
    <text evidence="2">Belongs to the class-II pyridoxal-phosphate-dependent aminotransferase family. BioF subfamily.</text>
</comment>
<dbReference type="RefSeq" id="WP_219877417.1">
    <property type="nucleotide sequence ID" value="NZ_JAHYXK010000007.1"/>
</dbReference>
<evidence type="ECO:0000313" key="7">
    <source>
        <dbReference type="Proteomes" id="UP000813018"/>
    </source>
</evidence>
<dbReference type="EMBL" id="JAHYXK010000007">
    <property type="protein sequence ID" value="MBW7467547.1"/>
    <property type="molecule type" value="Genomic_DNA"/>
</dbReference>
<comment type="caution">
    <text evidence="6">The sequence shown here is derived from an EMBL/GenBank/DDBJ whole genome shotgun (WGS) entry which is preliminary data.</text>
</comment>
<dbReference type="InterPro" id="IPR015422">
    <property type="entry name" value="PyrdxlP-dep_Trfase_small"/>
</dbReference>
<dbReference type="InterPro" id="IPR004839">
    <property type="entry name" value="Aminotransferase_I/II_large"/>
</dbReference>
<dbReference type="InterPro" id="IPR050087">
    <property type="entry name" value="AON_synthase_class-II"/>
</dbReference>
<dbReference type="InterPro" id="IPR015424">
    <property type="entry name" value="PyrdxlP-dep_Trfase"/>
</dbReference>
<evidence type="ECO:0000313" key="6">
    <source>
        <dbReference type="EMBL" id="MBW7467547.1"/>
    </source>
</evidence>
<dbReference type="Gene3D" id="3.40.640.10">
    <property type="entry name" value="Type I PLP-dependent aspartate aminotransferase-like (Major domain)"/>
    <property type="match status" value="1"/>
</dbReference>
<dbReference type="PANTHER" id="PTHR13693:SF77">
    <property type="entry name" value="8-AMINO-7-OXONONANOATE SYNTHASE"/>
    <property type="match status" value="1"/>
</dbReference>
<accession>A0ABS7CVM1</accession>
<evidence type="ECO:0000259" key="5">
    <source>
        <dbReference type="Pfam" id="PF00155"/>
    </source>
</evidence>
<dbReference type="SUPFAM" id="SSF53383">
    <property type="entry name" value="PLP-dependent transferases"/>
    <property type="match status" value="1"/>
</dbReference>
<organism evidence="6 7">
    <name type="scientific">Pontibacter aydingkolensis</name>
    <dbReference type="NCBI Taxonomy" id="1911536"/>
    <lineage>
        <taxon>Bacteria</taxon>
        <taxon>Pseudomonadati</taxon>
        <taxon>Bacteroidota</taxon>
        <taxon>Cytophagia</taxon>
        <taxon>Cytophagales</taxon>
        <taxon>Hymenobacteraceae</taxon>
        <taxon>Pontibacter</taxon>
    </lineage>
</organism>
<comment type="cofactor">
    <cofactor evidence="1">
        <name>pyridoxal 5'-phosphate</name>
        <dbReference type="ChEBI" id="CHEBI:597326"/>
    </cofactor>
</comment>
<evidence type="ECO:0000256" key="3">
    <source>
        <dbReference type="ARBA" id="ARBA00022679"/>
    </source>
</evidence>
<evidence type="ECO:0000256" key="4">
    <source>
        <dbReference type="ARBA" id="ARBA00022898"/>
    </source>
</evidence>
<evidence type="ECO:0000256" key="1">
    <source>
        <dbReference type="ARBA" id="ARBA00001933"/>
    </source>
</evidence>